<dbReference type="Proteomes" id="UP001164250">
    <property type="component" value="Chromosome 3"/>
</dbReference>
<evidence type="ECO:0000313" key="1">
    <source>
        <dbReference type="EMBL" id="KAJ0102331.1"/>
    </source>
</evidence>
<comment type="caution">
    <text evidence="1">The sequence shown here is derived from an EMBL/GenBank/DDBJ whole genome shotgun (WGS) entry which is preliminary data.</text>
</comment>
<name>A0ACC1BTM3_9ROSI</name>
<evidence type="ECO:0000313" key="2">
    <source>
        <dbReference type="Proteomes" id="UP001164250"/>
    </source>
</evidence>
<keyword evidence="2" id="KW-1185">Reference proteome</keyword>
<accession>A0ACC1BTM3</accession>
<protein>
    <submittedName>
        <fullName evidence="1">Uncharacterized protein</fullName>
    </submittedName>
</protein>
<organism evidence="1 2">
    <name type="scientific">Pistacia atlantica</name>
    <dbReference type="NCBI Taxonomy" id="434234"/>
    <lineage>
        <taxon>Eukaryota</taxon>
        <taxon>Viridiplantae</taxon>
        <taxon>Streptophyta</taxon>
        <taxon>Embryophyta</taxon>
        <taxon>Tracheophyta</taxon>
        <taxon>Spermatophyta</taxon>
        <taxon>Magnoliopsida</taxon>
        <taxon>eudicotyledons</taxon>
        <taxon>Gunneridae</taxon>
        <taxon>Pentapetalae</taxon>
        <taxon>rosids</taxon>
        <taxon>malvids</taxon>
        <taxon>Sapindales</taxon>
        <taxon>Anacardiaceae</taxon>
        <taxon>Pistacia</taxon>
    </lineage>
</organism>
<gene>
    <name evidence="1" type="ORF">Patl1_03790</name>
</gene>
<reference evidence="2" key="1">
    <citation type="journal article" date="2023" name="G3 (Bethesda)">
        <title>Genome assembly and association tests identify interacting loci associated with vigor, precocity, and sex in interspecific pistachio rootstocks.</title>
        <authorList>
            <person name="Palmer W."/>
            <person name="Jacygrad E."/>
            <person name="Sagayaradj S."/>
            <person name="Cavanaugh K."/>
            <person name="Han R."/>
            <person name="Bertier L."/>
            <person name="Beede B."/>
            <person name="Kafkas S."/>
            <person name="Golino D."/>
            <person name="Preece J."/>
            <person name="Michelmore R."/>
        </authorList>
    </citation>
    <scope>NUCLEOTIDE SEQUENCE [LARGE SCALE GENOMIC DNA]</scope>
</reference>
<dbReference type="EMBL" id="CM047899">
    <property type="protein sequence ID" value="KAJ0102331.1"/>
    <property type="molecule type" value="Genomic_DNA"/>
</dbReference>
<sequence length="402" mass="43644">MFLQACKTLSPSMSPSMTSLGNCLTPHFFRKLPLSDLASNRGLYISGGVVASTDGLRHAGQARSAMKLVMSILISGSAVLLLLAIYVLVRTRVASKRFMEDETWEMTLYQKLEFSIDDIVRSLTSANVIGTGSSGVVYRVTIPNGETLAVKKMWSSEESGAFNSEIQTLGSIRHKNIVRLLGWGSNKNLKLLFYDYLPNGSLSSLLHGAGGKGGADWDARYDVVLGVAHALAYLHHDCVPAILHGDVKAMNVLLGSGYQPYLADFGLARMVNSNPGDGLSKPSQRPQLAGSYRYMAPASKRDPADILDPKLRGRADPIMHEMLQTLAVSFLCISIKADDRPMMKDVVAMLIEIRHVESTRPENDISKGQLSSTPPQSLPPPSRLAVSQGSSHCSFTFSDESV</sequence>
<proteinExistence type="predicted"/>